<feature type="transmembrane region" description="Helical" evidence="14">
    <location>
        <begin position="52"/>
        <end position="72"/>
    </location>
</feature>
<evidence type="ECO:0000256" key="9">
    <source>
        <dbReference type="ARBA" id="ARBA00022777"/>
    </source>
</evidence>
<evidence type="ECO:0000256" key="14">
    <source>
        <dbReference type="SAM" id="Phobius"/>
    </source>
</evidence>
<keyword evidence="18" id="KW-1185">Reference proteome</keyword>
<keyword evidence="10" id="KW-0067">ATP-binding</keyword>
<dbReference type="FunFam" id="1.10.287.130:FF:000001">
    <property type="entry name" value="Two-component sensor histidine kinase"/>
    <property type="match status" value="1"/>
</dbReference>
<evidence type="ECO:0000256" key="4">
    <source>
        <dbReference type="ARBA" id="ARBA00022475"/>
    </source>
</evidence>
<dbReference type="SUPFAM" id="SSF158472">
    <property type="entry name" value="HAMP domain-like"/>
    <property type="match status" value="1"/>
</dbReference>
<keyword evidence="13 14" id="KW-0472">Membrane</keyword>
<dbReference type="GO" id="GO:0005886">
    <property type="term" value="C:plasma membrane"/>
    <property type="evidence" value="ECO:0007669"/>
    <property type="project" value="UniProtKB-SubCell"/>
</dbReference>
<dbReference type="Pfam" id="PF00672">
    <property type="entry name" value="HAMP"/>
    <property type="match status" value="1"/>
</dbReference>
<dbReference type="InterPro" id="IPR005467">
    <property type="entry name" value="His_kinase_dom"/>
</dbReference>
<dbReference type="SUPFAM" id="SSF47384">
    <property type="entry name" value="Homodimeric domain of signal transducing histidine kinase"/>
    <property type="match status" value="1"/>
</dbReference>
<dbReference type="SMART" id="SM00304">
    <property type="entry name" value="HAMP"/>
    <property type="match status" value="1"/>
</dbReference>
<dbReference type="Proteomes" id="UP000515928">
    <property type="component" value="Chromosome"/>
</dbReference>
<protein>
    <recommendedName>
        <fullName evidence="3">histidine kinase</fullName>
        <ecNumber evidence="3">2.7.13.3</ecNumber>
    </recommendedName>
</protein>
<keyword evidence="8" id="KW-0547">Nucleotide-binding</keyword>
<dbReference type="RefSeq" id="WP_187533297.1">
    <property type="nucleotide sequence ID" value="NZ_CP060715.1"/>
</dbReference>
<dbReference type="CDD" id="cd06225">
    <property type="entry name" value="HAMP"/>
    <property type="match status" value="1"/>
</dbReference>
<evidence type="ECO:0000256" key="6">
    <source>
        <dbReference type="ARBA" id="ARBA00022679"/>
    </source>
</evidence>
<dbReference type="InterPro" id="IPR003661">
    <property type="entry name" value="HisK_dim/P_dom"/>
</dbReference>
<dbReference type="SMART" id="SM00388">
    <property type="entry name" value="HisKA"/>
    <property type="match status" value="1"/>
</dbReference>
<dbReference type="EMBL" id="CP060715">
    <property type="protein sequence ID" value="QNN60165.1"/>
    <property type="molecule type" value="Genomic_DNA"/>
</dbReference>
<keyword evidence="12" id="KW-0902">Two-component regulatory system</keyword>
<dbReference type="Pfam" id="PF00512">
    <property type="entry name" value="HisKA"/>
    <property type="match status" value="1"/>
</dbReference>
<dbReference type="PANTHER" id="PTHR45528:SF1">
    <property type="entry name" value="SENSOR HISTIDINE KINASE CPXA"/>
    <property type="match status" value="1"/>
</dbReference>
<name>A0A7G9RX40_9FIRM</name>
<dbReference type="PROSITE" id="PS50109">
    <property type="entry name" value="HIS_KIN"/>
    <property type="match status" value="1"/>
</dbReference>
<dbReference type="EC" id="2.7.13.3" evidence="3"/>
<evidence type="ECO:0000256" key="2">
    <source>
        <dbReference type="ARBA" id="ARBA00004651"/>
    </source>
</evidence>
<keyword evidence="4" id="KW-1003">Cell membrane</keyword>
<accession>A0A7G9RX40</accession>
<keyword evidence="11 14" id="KW-1133">Transmembrane helix</keyword>
<evidence type="ECO:0000313" key="18">
    <source>
        <dbReference type="Proteomes" id="UP000515928"/>
    </source>
</evidence>
<keyword evidence="9 17" id="KW-0418">Kinase</keyword>
<proteinExistence type="predicted"/>
<evidence type="ECO:0000259" key="16">
    <source>
        <dbReference type="PROSITE" id="PS50885"/>
    </source>
</evidence>
<evidence type="ECO:0000256" key="5">
    <source>
        <dbReference type="ARBA" id="ARBA00022553"/>
    </source>
</evidence>
<evidence type="ECO:0000256" key="10">
    <source>
        <dbReference type="ARBA" id="ARBA00022840"/>
    </source>
</evidence>
<dbReference type="InterPro" id="IPR003660">
    <property type="entry name" value="HAMP_dom"/>
</dbReference>
<dbReference type="Gene3D" id="1.10.287.130">
    <property type="match status" value="1"/>
</dbReference>
<dbReference type="InterPro" id="IPR050398">
    <property type="entry name" value="HssS/ArlS-like"/>
</dbReference>
<evidence type="ECO:0000256" key="8">
    <source>
        <dbReference type="ARBA" id="ARBA00022741"/>
    </source>
</evidence>
<dbReference type="Gene3D" id="3.30.565.10">
    <property type="entry name" value="Histidine kinase-like ATPase, C-terminal domain"/>
    <property type="match status" value="1"/>
</dbReference>
<gene>
    <name evidence="17" type="ORF">H9L01_07260</name>
</gene>
<keyword evidence="7 14" id="KW-0812">Transmembrane</keyword>
<feature type="domain" description="HAMP" evidence="16">
    <location>
        <begin position="77"/>
        <end position="126"/>
    </location>
</feature>
<sequence>MRSKRKFRNNFELIVFFVLVVFVILVLTMALIMTGMKVLEMMGYTESQFTHAPVLVFSVATIIVGSTVAAIVSHIPLAPLQEVIAATKRFAKGDFSARINLKGPKELKQLSDSFNEMGKALGSIELLRNDFVNNFSHEFKTPIVSIRGFAKMLRDNPDLTDAEKQEYLEIIINESERLSELSSSVLNLSQVETQTVLKDIKRVNITEQMRLILVLLEKRWQDKNLDIHLEAEEVEAEVNEELMQQVFINLIDNAIKFSDRGTELKLEIFEGIQEIKISITNEGKQSQKKINVVYLISFIKEMDLMLPKEMASD</sequence>
<evidence type="ECO:0000256" key="13">
    <source>
        <dbReference type="ARBA" id="ARBA00023136"/>
    </source>
</evidence>
<dbReference type="CDD" id="cd00082">
    <property type="entry name" value="HisKA"/>
    <property type="match status" value="1"/>
</dbReference>
<feature type="domain" description="Histidine kinase" evidence="15">
    <location>
        <begin position="134"/>
        <end position="283"/>
    </location>
</feature>
<dbReference type="GO" id="GO:0000155">
    <property type="term" value="F:phosphorelay sensor kinase activity"/>
    <property type="evidence" value="ECO:0007669"/>
    <property type="project" value="InterPro"/>
</dbReference>
<dbReference type="SUPFAM" id="SSF55874">
    <property type="entry name" value="ATPase domain of HSP90 chaperone/DNA topoisomerase II/histidine kinase"/>
    <property type="match status" value="1"/>
</dbReference>
<dbReference type="InterPro" id="IPR036890">
    <property type="entry name" value="HATPase_C_sf"/>
</dbReference>
<evidence type="ECO:0000256" key="11">
    <source>
        <dbReference type="ARBA" id="ARBA00022989"/>
    </source>
</evidence>
<dbReference type="KEGG" id="eio:H9L01_07260"/>
<dbReference type="InterPro" id="IPR036097">
    <property type="entry name" value="HisK_dim/P_sf"/>
</dbReference>
<evidence type="ECO:0000256" key="12">
    <source>
        <dbReference type="ARBA" id="ARBA00023012"/>
    </source>
</evidence>
<dbReference type="AlphaFoldDB" id="A0A7G9RX40"/>
<feature type="transmembrane region" description="Helical" evidence="14">
    <location>
        <begin position="12"/>
        <end position="32"/>
    </location>
</feature>
<reference evidence="17 18" key="1">
    <citation type="submission" date="2020-08" db="EMBL/GenBank/DDBJ databases">
        <title>Genome sequence of Erysipelothrix inopinata DSM 15511T.</title>
        <authorList>
            <person name="Hyun D.-W."/>
            <person name="Bae J.-W."/>
        </authorList>
    </citation>
    <scope>NUCLEOTIDE SEQUENCE [LARGE SCALE GENOMIC DNA]</scope>
    <source>
        <strain evidence="17 18">DSM 15511</strain>
    </source>
</reference>
<dbReference type="GO" id="GO:0005524">
    <property type="term" value="F:ATP binding"/>
    <property type="evidence" value="ECO:0007669"/>
    <property type="project" value="UniProtKB-KW"/>
</dbReference>
<evidence type="ECO:0000256" key="3">
    <source>
        <dbReference type="ARBA" id="ARBA00012438"/>
    </source>
</evidence>
<dbReference type="PANTHER" id="PTHR45528">
    <property type="entry name" value="SENSOR HISTIDINE KINASE CPXA"/>
    <property type="match status" value="1"/>
</dbReference>
<dbReference type="Gene3D" id="6.10.340.10">
    <property type="match status" value="1"/>
</dbReference>
<dbReference type="PROSITE" id="PS50885">
    <property type="entry name" value="HAMP"/>
    <property type="match status" value="1"/>
</dbReference>
<evidence type="ECO:0000256" key="7">
    <source>
        <dbReference type="ARBA" id="ARBA00022692"/>
    </source>
</evidence>
<dbReference type="CDD" id="cd00075">
    <property type="entry name" value="HATPase"/>
    <property type="match status" value="1"/>
</dbReference>
<keyword evidence="6" id="KW-0808">Transferase</keyword>
<evidence type="ECO:0000259" key="15">
    <source>
        <dbReference type="PROSITE" id="PS50109"/>
    </source>
</evidence>
<comment type="catalytic activity">
    <reaction evidence="1">
        <text>ATP + protein L-histidine = ADP + protein N-phospho-L-histidine.</text>
        <dbReference type="EC" id="2.7.13.3"/>
    </reaction>
</comment>
<evidence type="ECO:0000313" key="17">
    <source>
        <dbReference type="EMBL" id="QNN60165.1"/>
    </source>
</evidence>
<comment type="subcellular location">
    <subcellularLocation>
        <location evidence="2">Cell membrane</location>
        <topology evidence="2">Multi-pass membrane protein</topology>
    </subcellularLocation>
</comment>
<evidence type="ECO:0000256" key="1">
    <source>
        <dbReference type="ARBA" id="ARBA00000085"/>
    </source>
</evidence>
<keyword evidence="5" id="KW-0597">Phosphoprotein</keyword>
<organism evidence="17 18">
    <name type="scientific">Erysipelothrix inopinata</name>
    <dbReference type="NCBI Taxonomy" id="225084"/>
    <lineage>
        <taxon>Bacteria</taxon>
        <taxon>Bacillati</taxon>
        <taxon>Bacillota</taxon>
        <taxon>Erysipelotrichia</taxon>
        <taxon>Erysipelotrichales</taxon>
        <taxon>Erysipelotrichaceae</taxon>
        <taxon>Erysipelothrix</taxon>
    </lineage>
</organism>